<dbReference type="InterPro" id="IPR017972">
    <property type="entry name" value="Cyt_P450_CS"/>
</dbReference>
<organism evidence="8 9">
    <name type="scientific">Melittangium boletus DSM 14713</name>
    <dbReference type="NCBI Taxonomy" id="1294270"/>
    <lineage>
        <taxon>Bacteria</taxon>
        <taxon>Pseudomonadati</taxon>
        <taxon>Myxococcota</taxon>
        <taxon>Myxococcia</taxon>
        <taxon>Myxococcales</taxon>
        <taxon>Cystobacterineae</taxon>
        <taxon>Archangiaceae</taxon>
        <taxon>Melittangium</taxon>
    </lineage>
</organism>
<evidence type="ECO:0008006" key="10">
    <source>
        <dbReference type="Google" id="ProtNLM"/>
    </source>
</evidence>
<dbReference type="AlphaFoldDB" id="A0A250IRK4"/>
<keyword evidence="9" id="KW-1185">Reference proteome</keyword>
<keyword evidence="3 7" id="KW-0479">Metal-binding</keyword>
<gene>
    <name evidence="8" type="ORF">MEBOL_007866</name>
</gene>
<evidence type="ECO:0000256" key="7">
    <source>
        <dbReference type="RuleBase" id="RU000461"/>
    </source>
</evidence>
<reference evidence="8 9" key="1">
    <citation type="submission" date="2017-06" db="EMBL/GenBank/DDBJ databases">
        <authorList>
            <person name="Kim H.J."/>
            <person name="Triplett B.A."/>
        </authorList>
    </citation>
    <scope>NUCLEOTIDE SEQUENCE [LARGE SCALE GENOMIC DNA]</scope>
    <source>
        <strain evidence="8 9">DSM 14713</strain>
    </source>
</reference>
<dbReference type="FunFam" id="1.10.630.10:FF:000018">
    <property type="entry name" value="Cytochrome P450 monooxygenase"/>
    <property type="match status" value="1"/>
</dbReference>
<dbReference type="PRINTS" id="PR00385">
    <property type="entry name" value="P450"/>
</dbReference>
<dbReference type="GO" id="GO:0004497">
    <property type="term" value="F:monooxygenase activity"/>
    <property type="evidence" value="ECO:0007669"/>
    <property type="project" value="UniProtKB-KW"/>
</dbReference>
<dbReference type="SUPFAM" id="SSF48264">
    <property type="entry name" value="Cytochrome P450"/>
    <property type="match status" value="1"/>
</dbReference>
<keyword evidence="6 7" id="KW-0503">Monooxygenase</keyword>
<dbReference type="GO" id="GO:0020037">
    <property type="term" value="F:heme binding"/>
    <property type="evidence" value="ECO:0007669"/>
    <property type="project" value="InterPro"/>
</dbReference>
<dbReference type="InterPro" id="IPR036396">
    <property type="entry name" value="Cyt_P450_sf"/>
</dbReference>
<dbReference type="PRINTS" id="PR00359">
    <property type="entry name" value="BP450"/>
</dbReference>
<dbReference type="Pfam" id="PF00067">
    <property type="entry name" value="p450"/>
    <property type="match status" value="1"/>
</dbReference>
<evidence type="ECO:0000256" key="5">
    <source>
        <dbReference type="ARBA" id="ARBA00023004"/>
    </source>
</evidence>
<evidence type="ECO:0000256" key="4">
    <source>
        <dbReference type="ARBA" id="ARBA00023002"/>
    </source>
</evidence>
<dbReference type="OrthoDB" id="4511384at2"/>
<protein>
    <recommendedName>
        <fullName evidence="10">Cytochrome P450 hydroxylase</fullName>
    </recommendedName>
</protein>
<dbReference type="PANTHER" id="PTHR46696:SF1">
    <property type="entry name" value="CYTOCHROME P450 YJIB-RELATED"/>
    <property type="match status" value="1"/>
</dbReference>
<evidence type="ECO:0000256" key="6">
    <source>
        <dbReference type="ARBA" id="ARBA00023033"/>
    </source>
</evidence>
<dbReference type="InterPro" id="IPR002397">
    <property type="entry name" value="Cyt_P450_B"/>
</dbReference>
<accession>A0A250IRK4</accession>
<dbReference type="Proteomes" id="UP000217289">
    <property type="component" value="Chromosome"/>
</dbReference>
<evidence type="ECO:0000313" key="8">
    <source>
        <dbReference type="EMBL" id="ATB34364.1"/>
    </source>
</evidence>
<evidence type="ECO:0000256" key="1">
    <source>
        <dbReference type="ARBA" id="ARBA00010617"/>
    </source>
</evidence>
<dbReference type="GO" id="GO:0016705">
    <property type="term" value="F:oxidoreductase activity, acting on paired donors, with incorporation or reduction of molecular oxygen"/>
    <property type="evidence" value="ECO:0007669"/>
    <property type="project" value="InterPro"/>
</dbReference>
<name>A0A250IRK4_9BACT</name>
<sequence>MITYDVFAPATEEERQALFARMRAEPGLCRVEPLGAYGAARHEDATAILKDPQTFSSEALAVTAEPPWIGPNPVARSLLTKDPPAHTRLRALINRAFGASGIARLEVRVREVSERAAEDAVRQGEVDVVEAFTHVVPRDIIGHMLGLDPSTFPHFKRWSQGMAGITAAVTPAQQEECRSVVREMNVALREVIEARRRQPAEDMVSDLLQAEVEGRKLSDDEILSFLFLLLPAGMDTTTQLLGNALLTLARRPEQLERARADQAHVPRFLEEVLRYEPPSQLSFRLATRDVELAGTRIPAGSLVLGIIGSANRDERVFDQPDLFLPGRSKGNQHLTFGYGIHFCLGAQLARLEARIALEAFVSRVRGIQLCSPTVEWIPAIASHGPLSLPVRLLPA</sequence>
<evidence type="ECO:0000313" key="9">
    <source>
        <dbReference type="Proteomes" id="UP000217289"/>
    </source>
</evidence>
<dbReference type="PROSITE" id="PS00086">
    <property type="entry name" value="CYTOCHROME_P450"/>
    <property type="match status" value="1"/>
</dbReference>
<keyword evidence="2 7" id="KW-0349">Heme</keyword>
<dbReference type="InterPro" id="IPR001128">
    <property type="entry name" value="Cyt_P450"/>
</dbReference>
<keyword evidence="4 7" id="KW-0560">Oxidoreductase</keyword>
<dbReference type="RefSeq" id="WP_157823965.1">
    <property type="nucleotide sequence ID" value="NZ_CP022163.1"/>
</dbReference>
<dbReference type="EMBL" id="CP022163">
    <property type="protein sequence ID" value="ATB34364.1"/>
    <property type="molecule type" value="Genomic_DNA"/>
</dbReference>
<evidence type="ECO:0000256" key="2">
    <source>
        <dbReference type="ARBA" id="ARBA00022617"/>
    </source>
</evidence>
<comment type="similarity">
    <text evidence="1 7">Belongs to the cytochrome P450 family.</text>
</comment>
<dbReference type="PANTHER" id="PTHR46696">
    <property type="entry name" value="P450, PUTATIVE (EUROFUNG)-RELATED"/>
    <property type="match status" value="1"/>
</dbReference>
<evidence type="ECO:0000256" key="3">
    <source>
        <dbReference type="ARBA" id="ARBA00022723"/>
    </source>
</evidence>
<proteinExistence type="inferred from homology"/>
<dbReference type="Gene3D" id="1.10.630.10">
    <property type="entry name" value="Cytochrome P450"/>
    <property type="match status" value="1"/>
</dbReference>
<dbReference type="GO" id="GO:0005506">
    <property type="term" value="F:iron ion binding"/>
    <property type="evidence" value="ECO:0007669"/>
    <property type="project" value="InterPro"/>
</dbReference>
<keyword evidence="5 7" id="KW-0408">Iron</keyword>
<dbReference type="KEGG" id="mbd:MEBOL_007866"/>